<keyword evidence="3" id="KW-1185">Reference proteome</keyword>
<comment type="caution">
    <text evidence="2">The sequence shown here is derived from an EMBL/GenBank/DDBJ whole genome shotgun (WGS) entry which is preliminary data.</text>
</comment>
<dbReference type="EMBL" id="BGPR01034501">
    <property type="protein sequence ID" value="GBO08901.1"/>
    <property type="molecule type" value="Genomic_DNA"/>
</dbReference>
<dbReference type="PANTHER" id="PTHR45913:SF10">
    <property type="entry name" value="DUF4371 DOMAIN-CONTAINING PROTEIN"/>
    <property type="match status" value="1"/>
</dbReference>
<evidence type="ECO:0000313" key="3">
    <source>
        <dbReference type="Proteomes" id="UP000499080"/>
    </source>
</evidence>
<dbReference type="Proteomes" id="UP000499080">
    <property type="component" value="Unassembled WGS sequence"/>
</dbReference>
<dbReference type="Pfam" id="PF05699">
    <property type="entry name" value="Dimer_Tnp_hAT"/>
    <property type="match status" value="1"/>
</dbReference>
<evidence type="ECO:0000313" key="2">
    <source>
        <dbReference type="EMBL" id="GBO08901.1"/>
    </source>
</evidence>
<name>A0A4Y2UA04_ARAVE</name>
<organism evidence="2 3">
    <name type="scientific">Araneus ventricosus</name>
    <name type="common">Orbweaver spider</name>
    <name type="synonym">Epeira ventricosa</name>
    <dbReference type="NCBI Taxonomy" id="182803"/>
    <lineage>
        <taxon>Eukaryota</taxon>
        <taxon>Metazoa</taxon>
        <taxon>Ecdysozoa</taxon>
        <taxon>Arthropoda</taxon>
        <taxon>Chelicerata</taxon>
        <taxon>Arachnida</taxon>
        <taxon>Araneae</taxon>
        <taxon>Araneomorphae</taxon>
        <taxon>Entelegynae</taxon>
        <taxon>Araneoidea</taxon>
        <taxon>Araneidae</taxon>
        <taxon>Araneus</taxon>
    </lineage>
</organism>
<proteinExistence type="predicted"/>
<accession>A0A4Y2UA04</accession>
<dbReference type="PANTHER" id="PTHR45913">
    <property type="entry name" value="EPM2A-INTERACTING PROTEIN 1"/>
    <property type="match status" value="1"/>
</dbReference>
<feature type="domain" description="HAT C-terminal dimerisation" evidence="1">
    <location>
        <begin position="136"/>
        <end position="190"/>
    </location>
</feature>
<evidence type="ECO:0000259" key="1">
    <source>
        <dbReference type="Pfam" id="PF05699"/>
    </source>
</evidence>
<dbReference type="GO" id="GO:0046983">
    <property type="term" value="F:protein dimerization activity"/>
    <property type="evidence" value="ECO:0007669"/>
    <property type="project" value="InterPro"/>
</dbReference>
<dbReference type="OrthoDB" id="1101576at2759"/>
<dbReference type="InterPro" id="IPR008906">
    <property type="entry name" value="HATC_C_dom"/>
</dbReference>
<protein>
    <recommendedName>
        <fullName evidence="1">HAT C-terminal dimerisation domain-containing protein</fullName>
    </recommendedName>
</protein>
<sequence>MKSGKLLYFKNLKQYRNETNATIDTNYFSIALKNMKDGFAERCEQFKTNKSTFTFIVNPLKTNTNEINIEPFGIDAGSLQMQLLGLKTKDLWSGKFTELKSKLEELEVQKCMHIAQQKWAALKEIPRVETLTFGAWNSLPKCYIEVKKLAYVVLTIFGSTYSCEQAFSCMNIIKSKVRSQLTNKNLESCLELKTTSYKPDLNKLSKGMKSQCSH</sequence>
<gene>
    <name evidence="2" type="ORF">AVEN_97505_1</name>
</gene>
<reference evidence="2 3" key="1">
    <citation type="journal article" date="2019" name="Sci. Rep.">
        <title>Orb-weaving spider Araneus ventricosus genome elucidates the spidroin gene catalogue.</title>
        <authorList>
            <person name="Kono N."/>
            <person name="Nakamura H."/>
            <person name="Ohtoshi R."/>
            <person name="Moran D.A.P."/>
            <person name="Shinohara A."/>
            <person name="Yoshida Y."/>
            <person name="Fujiwara M."/>
            <person name="Mori M."/>
            <person name="Tomita M."/>
            <person name="Arakawa K."/>
        </authorList>
    </citation>
    <scope>NUCLEOTIDE SEQUENCE [LARGE SCALE GENOMIC DNA]</scope>
</reference>
<dbReference type="AlphaFoldDB" id="A0A4Y2UA04"/>